<dbReference type="Proteomes" id="UP000198749">
    <property type="component" value="Unassembled WGS sequence"/>
</dbReference>
<evidence type="ECO:0000259" key="9">
    <source>
        <dbReference type="Pfam" id="PF00482"/>
    </source>
</evidence>
<evidence type="ECO:0000256" key="4">
    <source>
        <dbReference type="ARBA" id="ARBA00022519"/>
    </source>
</evidence>
<evidence type="ECO:0000256" key="8">
    <source>
        <dbReference type="SAM" id="Phobius"/>
    </source>
</evidence>
<dbReference type="PRINTS" id="PR00812">
    <property type="entry name" value="BCTERIALGSPF"/>
</dbReference>
<dbReference type="InterPro" id="IPR003004">
    <property type="entry name" value="GspF/PilC"/>
</dbReference>
<evidence type="ECO:0000256" key="6">
    <source>
        <dbReference type="ARBA" id="ARBA00022989"/>
    </source>
</evidence>
<dbReference type="InterPro" id="IPR042094">
    <property type="entry name" value="T2SS_GspF_sf"/>
</dbReference>
<keyword evidence="4" id="KW-0997">Cell inner membrane</keyword>
<dbReference type="FunFam" id="1.20.81.30:FF:000001">
    <property type="entry name" value="Type II secretion system protein F"/>
    <property type="match status" value="1"/>
</dbReference>
<sequence>MTTFYYKAIGNNGELTEGIISANNREEVIVQLQASGKVPIYADSQQPKSQKKKTRSVRFSSVNSELIFEFTQELMYLVEAGIPLDRSLEILQQGTPSSVLQQLIHELRQQLRGGQTFSQALEKFPRYFNPLYVSLIRAAEASGQIGRGLETLCQHLERSRQLKEKVSAALLYPIILLGVSLLSILMILLYVVPQFADIIAGFSKELPPETQFVMWLSRVTIDYGVYALGILSLLLIFAYRTLSSGSNTAWWDALRLRLPLIAKLHIKIEYTRFCRSLGNLINSGVPMLSSIEMASAAFTNNTLLKEITLAATHMREGGRLSDQLKNSKRVPPLVVQLTQVGEETGELPGMLLKTADIYDRQIETETQKLLHILEPALILSLGFIIAVLIMSLLSAIIGINDIAL</sequence>
<evidence type="ECO:0000313" key="10">
    <source>
        <dbReference type="EMBL" id="SEQ51695.1"/>
    </source>
</evidence>
<reference evidence="11" key="1">
    <citation type="submission" date="2016-10" db="EMBL/GenBank/DDBJ databases">
        <authorList>
            <person name="Varghese N."/>
            <person name="Submissions S."/>
        </authorList>
    </citation>
    <scope>NUCLEOTIDE SEQUENCE [LARGE SCALE GENOMIC DNA]</scope>
    <source>
        <strain evidence="11">DSM 18887</strain>
    </source>
</reference>
<comment type="similarity">
    <text evidence="2">Belongs to the GSP F family.</text>
</comment>
<keyword evidence="6 8" id="KW-1133">Transmembrane helix</keyword>
<evidence type="ECO:0000313" key="11">
    <source>
        <dbReference type="Proteomes" id="UP000198749"/>
    </source>
</evidence>
<dbReference type="STRING" id="355243.SAMN03080615_01796"/>
<keyword evidence="3" id="KW-1003">Cell membrane</keyword>
<dbReference type="EMBL" id="FOGB01000004">
    <property type="protein sequence ID" value="SEQ51695.1"/>
    <property type="molecule type" value="Genomic_DNA"/>
</dbReference>
<accession>A0A1H9GNK7</accession>
<proteinExistence type="inferred from homology"/>
<feature type="domain" description="Type II secretion system protein GspF" evidence="9">
    <location>
        <begin position="70"/>
        <end position="193"/>
    </location>
</feature>
<dbReference type="GO" id="GO:0015628">
    <property type="term" value="P:protein secretion by the type II secretion system"/>
    <property type="evidence" value="ECO:0007669"/>
    <property type="project" value="TreeGrafter"/>
</dbReference>
<evidence type="ECO:0000256" key="3">
    <source>
        <dbReference type="ARBA" id="ARBA00022475"/>
    </source>
</evidence>
<dbReference type="AlphaFoldDB" id="A0A1H9GNK7"/>
<name>A0A1H9GNK7_9GAMM</name>
<feature type="domain" description="Type II secretion system protein GspF" evidence="9">
    <location>
        <begin position="273"/>
        <end position="393"/>
    </location>
</feature>
<protein>
    <submittedName>
        <fullName evidence="10">General secretion pathway protein F</fullName>
    </submittedName>
</protein>
<evidence type="ECO:0000256" key="1">
    <source>
        <dbReference type="ARBA" id="ARBA00004429"/>
    </source>
</evidence>
<dbReference type="PANTHER" id="PTHR30012">
    <property type="entry name" value="GENERAL SECRETION PATHWAY PROTEIN"/>
    <property type="match status" value="1"/>
</dbReference>
<dbReference type="Pfam" id="PF00482">
    <property type="entry name" value="T2SSF"/>
    <property type="match status" value="2"/>
</dbReference>
<dbReference type="InterPro" id="IPR018076">
    <property type="entry name" value="T2SS_GspF_dom"/>
</dbReference>
<evidence type="ECO:0000256" key="5">
    <source>
        <dbReference type="ARBA" id="ARBA00022692"/>
    </source>
</evidence>
<feature type="transmembrane region" description="Helical" evidence="8">
    <location>
        <begin position="169"/>
        <end position="192"/>
    </location>
</feature>
<feature type="transmembrane region" description="Helical" evidence="8">
    <location>
        <begin position="212"/>
        <end position="237"/>
    </location>
</feature>
<dbReference type="RefSeq" id="WP_175483487.1">
    <property type="nucleotide sequence ID" value="NZ_AP025284.1"/>
</dbReference>
<comment type="subcellular location">
    <subcellularLocation>
        <location evidence="1">Cell inner membrane</location>
        <topology evidence="1">Multi-pass membrane protein</topology>
    </subcellularLocation>
</comment>
<feature type="transmembrane region" description="Helical" evidence="8">
    <location>
        <begin position="376"/>
        <end position="399"/>
    </location>
</feature>
<keyword evidence="11" id="KW-1185">Reference proteome</keyword>
<evidence type="ECO:0000256" key="2">
    <source>
        <dbReference type="ARBA" id="ARBA00005745"/>
    </source>
</evidence>
<organism evidence="10 11">
    <name type="scientific">Amphritea atlantica</name>
    <dbReference type="NCBI Taxonomy" id="355243"/>
    <lineage>
        <taxon>Bacteria</taxon>
        <taxon>Pseudomonadati</taxon>
        <taxon>Pseudomonadota</taxon>
        <taxon>Gammaproteobacteria</taxon>
        <taxon>Oceanospirillales</taxon>
        <taxon>Oceanospirillaceae</taxon>
        <taxon>Amphritea</taxon>
    </lineage>
</organism>
<keyword evidence="7 8" id="KW-0472">Membrane</keyword>
<keyword evidence="5 8" id="KW-0812">Transmembrane</keyword>
<gene>
    <name evidence="10" type="ORF">SAMN03080615_01796</name>
</gene>
<evidence type="ECO:0000256" key="7">
    <source>
        <dbReference type="ARBA" id="ARBA00023136"/>
    </source>
</evidence>
<dbReference type="Gene3D" id="1.20.81.30">
    <property type="entry name" value="Type II secretion system (T2SS), domain F"/>
    <property type="match status" value="2"/>
</dbReference>
<dbReference type="GO" id="GO:0005886">
    <property type="term" value="C:plasma membrane"/>
    <property type="evidence" value="ECO:0007669"/>
    <property type="project" value="UniProtKB-SubCell"/>
</dbReference>
<dbReference type="PANTHER" id="PTHR30012:SF7">
    <property type="entry name" value="PROTEIN TRANSPORT PROTEIN HOFC HOMOLOG"/>
    <property type="match status" value="1"/>
</dbReference>